<dbReference type="PANTHER" id="PTHR47505">
    <property type="entry name" value="DNA UTILIZATION PROTEIN YHGH"/>
    <property type="match status" value="1"/>
</dbReference>
<dbReference type="Pfam" id="PF00156">
    <property type="entry name" value="Pribosyltran"/>
    <property type="match status" value="1"/>
</dbReference>
<accession>A0ABS3KVR2</accession>
<reference evidence="4 5" key="1">
    <citation type="submission" date="2020-09" db="EMBL/GenBank/DDBJ databases">
        <title>Roseomonas.</title>
        <authorList>
            <person name="Zhu W."/>
        </authorList>
    </citation>
    <scope>NUCLEOTIDE SEQUENCE [LARGE SCALE GENOMIC DNA]</scope>
    <source>
        <strain evidence="4 5">573</strain>
    </source>
</reference>
<keyword evidence="5" id="KW-1185">Reference proteome</keyword>
<evidence type="ECO:0000313" key="5">
    <source>
        <dbReference type="Proteomes" id="UP001518989"/>
    </source>
</evidence>
<sequence length="280" mass="30127">MDNRTVWQGLRQAGMAAVDLLLPPRCLVCAELVPTDGTVCAACFREMTLIGEPQCHCCGVPFLHSGQGVRTMAGGPLHCQRCTNNPPAYRQARAAWIYDKASRRLLLPLKYADRTELVKPLARQMAFAGRELLARAELLVPVPLHFRRLLSRKYNQAGLLAKRLSRVSGVPWAPDLLRRRRSTPALGGLSAGERIAALEGAFRLAGGGAARIAGRRLLLVDDVMTSGATARACAEALLAAGAASVDVLAAARVPDPTLADGADLPSRRIPLDRDWQGNDV</sequence>
<evidence type="ECO:0000259" key="3">
    <source>
        <dbReference type="Pfam" id="PF18912"/>
    </source>
</evidence>
<comment type="caution">
    <text evidence="4">The sequence shown here is derived from an EMBL/GenBank/DDBJ whole genome shotgun (WGS) entry which is preliminary data.</text>
</comment>
<comment type="similarity">
    <text evidence="1">Belongs to the ComF/GntX family.</text>
</comment>
<dbReference type="InterPro" id="IPR000836">
    <property type="entry name" value="PRTase_dom"/>
</dbReference>
<dbReference type="Gene3D" id="3.40.50.2020">
    <property type="match status" value="1"/>
</dbReference>
<evidence type="ECO:0000259" key="2">
    <source>
        <dbReference type="Pfam" id="PF00156"/>
    </source>
</evidence>
<name>A0ABS3KVR2_9PROT</name>
<dbReference type="EMBL" id="JACTNG010000015">
    <property type="protein sequence ID" value="MBO1081529.1"/>
    <property type="molecule type" value="Genomic_DNA"/>
</dbReference>
<evidence type="ECO:0000313" key="4">
    <source>
        <dbReference type="EMBL" id="MBO1081529.1"/>
    </source>
</evidence>
<dbReference type="SUPFAM" id="SSF53271">
    <property type="entry name" value="PRTase-like"/>
    <property type="match status" value="1"/>
</dbReference>
<dbReference type="InterPro" id="IPR029057">
    <property type="entry name" value="PRTase-like"/>
</dbReference>
<gene>
    <name evidence="4" type="ORF">IAI61_21045</name>
</gene>
<dbReference type="InterPro" id="IPR044005">
    <property type="entry name" value="DZR_2"/>
</dbReference>
<organism evidence="4 5">
    <name type="scientific">Roseomonas haemaphysalidis</name>
    <dbReference type="NCBI Taxonomy" id="2768162"/>
    <lineage>
        <taxon>Bacteria</taxon>
        <taxon>Pseudomonadati</taxon>
        <taxon>Pseudomonadota</taxon>
        <taxon>Alphaproteobacteria</taxon>
        <taxon>Acetobacterales</taxon>
        <taxon>Roseomonadaceae</taxon>
        <taxon>Roseomonas</taxon>
    </lineage>
</organism>
<dbReference type="InterPro" id="IPR051910">
    <property type="entry name" value="ComF/GntX_DNA_util-trans"/>
</dbReference>
<dbReference type="Proteomes" id="UP001518989">
    <property type="component" value="Unassembled WGS sequence"/>
</dbReference>
<evidence type="ECO:0000256" key="1">
    <source>
        <dbReference type="ARBA" id="ARBA00008007"/>
    </source>
</evidence>
<proteinExistence type="inferred from homology"/>
<feature type="domain" description="Double zinc ribbon" evidence="3">
    <location>
        <begin position="18"/>
        <end position="82"/>
    </location>
</feature>
<dbReference type="RefSeq" id="WP_207419695.1">
    <property type="nucleotide sequence ID" value="NZ_CP061177.1"/>
</dbReference>
<feature type="domain" description="Phosphoribosyltransferase" evidence="2">
    <location>
        <begin position="198"/>
        <end position="260"/>
    </location>
</feature>
<dbReference type="PANTHER" id="PTHR47505:SF1">
    <property type="entry name" value="DNA UTILIZATION PROTEIN YHGH"/>
    <property type="match status" value="1"/>
</dbReference>
<dbReference type="Pfam" id="PF18912">
    <property type="entry name" value="DZR_2"/>
    <property type="match status" value="1"/>
</dbReference>
<protein>
    <submittedName>
        <fullName evidence="4">ComF family protein</fullName>
    </submittedName>
</protein>